<dbReference type="Proteomes" id="UP001153269">
    <property type="component" value="Unassembled WGS sequence"/>
</dbReference>
<organism evidence="1 2">
    <name type="scientific">Pleuronectes platessa</name>
    <name type="common">European plaice</name>
    <dbReference type="NCBI Taxonomy" id="8262"/>
    <lineage>
        <taxon>Eukaryota</taxon>
        <taxon>Metazoa</taxon>
        <taxon>Chordata</taxon>
        <taxon>Craniata</taxon>
        <taxon>Vertebrata</taxon>
        <taxon>Euteleostomi</taxon>
        <taxon>Actinopterygii</taxon>
        <taxon>Neopterygii</taxon>
        <taxon>Teleostei</taxon>
        <taxon>Neoteleostei</taxon>
        <taxon>Acanthomorphata</taxon>
        <taxon>Carangaria</taxon>
        <taxon>Pleuronectiformes</taxon>
        <taxon>Pleuronectoidei</taxon>
        <taxon>Pleuronectidae</taxon>
        <taxon>Pleuronectes</taxon>
    </lineage>
</organism>
<dbReference type="EMBL" id="CADEAL010004249">
    <property type="protein sequence ID" value="CAB1455332.1"/>
    <property type="molecule type" value="Genomic_DNA"/>
</dbReference>
<proteinExistence type="predicted"/>
<reference evidence="1" key="1">
    <citation type="submission" date="2020-03" db="EMBL/GenBank/DDBJ databases">
        <authorList>
            <person name="Weist P."/>
        </authorList>
    </citation>
    <scope>NUCLEOTIDE SEQUENCE</scope>
</reference>
<evidence type="ECO:0000313" key="2">
    <source>
        <dbReference type="Proteomes" id="UP001153269"/>
    </source>
</evidence>
<keyword evidence="2" id="KW-1185">Reference proteome</keyword>
<dbReference type="AlphaFoldDB" id="A0A9N7VLV5"/>
<protein>
    <submittedName>
        <fullName evidence="1">Uncharacterized protein</fullName>
    </submittedName>
</protein>
<sequence length="93" mass="10000">MLPIPGSSSQSFPLLHLPAKLSLIRCAGVSVREGGSEGEVLRLRSGMLSMPRGGLCIALLASKGFVCSMLNSRDERFCLRRLGSCVPRCLVPR</sequence>
<evidence type="ECO:0000313" key="1">
    <source>
        <dbReference type="EMBL" id="CAB1455332.1"/>
    </source>
</evidence>
<gene>
    <name evidence="1" type="ORF">PLEPLA_LOCUS43107</name>
</gene>
<accession>A0A9N7VLV5</accession>
<comment type="caution">
    <text evidence="1">The sequence shown here is derived from an EMBL/GenBank/DDBJ whole genome shotgun (WGS) entry which is preliminary data.</text>
</comment>
<name>A0A9N7VLV5_PLEPL</name>